<dbReference type="InterPro" id="IPR042240">
    <property type="entry name" value="CHASE_sf"/>
</dbReference>
<dbReference type="InterPro" id="IPR004358">
    <property type="entry name" value="Sig_transdc_His_kin-like_C"/>
</dbReference>
<dbReference type="SUPFAM" id="SSF52172">
    <property type="entry name" value="CheY-like"/>
    <property type="match status" value="1"/>
</dbReference>
<dbReference type="InterPro" id="IPR005467">
    <property type="entry name" value="His_kinase_dom"/>
</dbReference>
<evidence type="ECO:0000256" key="2">
    <source>
        <dbReference type="ARBA" id="ARBA00004651"/>
    </source>
</evidence>
<evidence type="ECO:0000256" key="1">
    <source>
        <dbReference type="ARBA" id="ARBA00000085"/>
    </source>
</evidence>
<evidence type="ECO:0000313" key="16">
    <source>
        <dbReference type="EMBL" id="TYK66395.1"/>
    </source>
</evidence>
<evidence type="ECO:0000256" key="3">
    <source>
        <dbReference type="ARBA" id="ARBA00012438"/>
    </source>
</evidence>
<gene>
    <name evidence="16" type="ORF">CWS31_005425</name>
</gene>
<protein>
    <recommendedName>
        <fullName evidence="3">histidine kinase</fullName>
        <ecNumber evidence="3">2.7.13.3</ecNumber>
    </recommendedName>
</protein>
<dbReference type="PRINTS" id="PR00344">
    <property type="entry name" value="BCTRLSENSOR"/>
</dbReference>
<evidence type="ECO:0000256" key="9">
    <source>
        <dbReference type="ARBA" id="ARBA00022989"/>
    </source>
</evidence>
<evidence type="ECO:0000256" key="5">
    <source>
        <dbReference type="ARBA" id="ARBA00022553"/>
    </source>
</evidence>
<dbReference type="PROSITE" id="PS50109">
    <property type="entry name" value="HIS_KIN"/>
    <property type="match status" value="1"/>
</dbReference>
<dbReference type="Gene3D" id="3.30.450.350">
    <property type="entry name" value="CHASE domain"/>
    <property type="match status" value="1"/>
</dbReference>
<dbReference type="PROSITE" id="PS50839">
    <property type="entry name" value="CHASE"/>
    <property type="match status" value="1"/>
</dbReference>
<dbReference type="InterPro" id="IPR036890">
    <property type="entry name" value="HATPase_C_sf"/>
</dbReference>
<dbReference type="Gene3D" id="3.40.50.2300">
    <property type="match status" value="1"/>
</dbReference>
<keyword evidence="10 12" id="KW-0472">Membrane</keyword>
<dbReference type="InterPro" id="IPR036097">
    <property type="entry name" value="HisK_dim/P_sf"/>
</dbReference>
<feature type="domain" description="Response regulatory" evidence="14">
    <location>
        <begin position="795"/>
        <end position="911"/>
    </location>
</feature>
<evidence type="ECO:0000256" key="11">
    <source>
        <dbReference type="PROSITE-ProRule" id="PRU00169"/>
    </source>
</evidence>
<dbReference type="InterPro" id="IPR011006">
    <property type="entry name" value="CheY-like_superfamily"/>
</dbReference>
<feature type="transmembrane region" description="Helical" evidence="12">
    <location>
        <begin position="168"/>
        <end position="189"/>
    </location>
</feature>
<dbReference type="SUPFAM" id="SSF47384">
    <property type="entry name" value="Homodimeric domain of signal transducing histidine kinase"/>
    <property type="match status" value="1"/>
</dbReference>
<dbReference type="Pfam" id="PF03924">
    <property type="entry name" value="CHASE"/>
    <property type="match status" value="1"/>
</dbReference>
<dbReference type="SMART" id="SM00388">
    <property type="entry name" value="HisKA"/>
    <property type="match status" value="1"/>
</dbReference>
<feature type="transmembrane region" description="Helical" evidence="12">
    <location>
        <begin position="93"/>
        <end position="112"/>
    </location>
</feature>
<dbReference type="SUPFAM" id="SSF55874">
    <property type="entry name" value="ATPase domain of HSP90 chaperone/DNA topoisomerase II/histidine kinase"/>
    <property type="match status" value="1"/>
</dbReference>
<keyword evidence="5 11" id="KW-0597">Phosphoprotein</keyword>
<keyword evidence="9 12" id="KW-1133">Transmembrane helix</keyword>
<feature type="transmembrane region" description="Helical" evidence="12">
    <location>
        <begin position="201"/>
        <end position="221"/>
    </location>
</feature>
<feature type="modified residue" description="4-aspartylphosphate" evidence="11">
    <location>
        <position position="844"/>
    </location>
</feature>
<evidence type="ECO:0000256" key="10">
    <source>
        <dbReference type="ARBA" id="ARBA00023136"/>
    </source>
</evidence>
<dbReference type="PANTHER" id="PTHR43047">
    <property type="entry name" value="TWO-COMPONENT HISTIDINE PROTEIN KINASE"/>
    <property type="match status" value="1"/>
</dbReference>
<evidence type="ECO:0000259" key="15">
    <source>
        <dbReference type="PROSITE" id="PS50839"/>
    </source>
</evidence>
<keyword evidence="4" id="KW-1003">Cell membrane</keyword>
<evidence type="ECO:0000256" key="4">
    <source>
        <dbReference type="ARBA" id="ARBA00022475"/>
    </source>
</evidence>
<dbReference type="EMBL" id="PJAI02000004">
    <property type="protein sequence ID" value="TYK66395.1"/>
    <property type="molecule type" value="Genomic_DNA"/>
</dbReference>
<evidence type="ECO:0000313" key="17">
    <source>
        <dbReference type="Proteomes" id="UP000815846"/>
    </source>
</evidence>
<feature type="domain" description="Histidine kinase" evidence="13">
    <location>
        <begin position="550"/>
        <end position="771"/>
    </location>
</feature>
<dbReference type="CDD" id="cd17546">
    <property type="entry name" value="REC_hyHK_CKI1_RcsC-like"/>
    <property type="match status" value="1"/>
</dbReference>
<dbReference type="SMART" id="SM00387">
    <property type="entry name" value="HATPase_c"/>
    <property type="match status" value="1"/>
</dbReference>
<feature type="transmembrane region" description="Helical" evidence="12">
    <location>
        <begin position="492"/>
        <end position="517"/>
    </location>
</feature>
<keyword evidence="17" id="KW-1185">Reference proteome</keyword>
<accession>A0ABY3MYT8</accession>
<dbReference type="InterPro" id="IPR007895">
    <property type="entry name" value="MASE1"/>
</dbReference>
<dbReference type="InterPro" id="IPR006189">
    <property type="entry name" value="CHASE_dom"/>
</dbReference>
<feature type="domain" description="CHASE" evidence="15">
    <location>
        <begin position="264"/>
        <end position="431"/>
    </location>
</feature>
<evidence type="ECO:0000256" key="8">
    <source>
        <dbReference type="ARBA" id="ARBA00022777"/>
    </source>
</evidence>
<dbReference type="InterPro" id="IPR001789">
    <property type="entry name" value="Sig_transdc_resp-reg_receiver"/>
</dbReference>
<organism evidence="16 17">
    <name type="scientific">Colwellia echini</name>
    <dbReference type="NCBI Taxonomy" id="1982103"/>
    <lineage>
        <taxon>Bacteria</taxon>
        <taxon>Pseudomonadati</taxon>
        <taxon>Pseudomonadota</taxon>
        <taxon>Gammaproteobacteria</taxon>
        <taxon>Alteromonadales</taxon>
        <taxon>Colwelliaceae</taxon>
        <taxon>Colwellia</taxon>
    </lineage>
</organism>
<feature type="transmembrane region" description="Helical" evidence="12">
    <location>
        <begin position="59"/>
        <end position="81"/>
    </location>
</feature>
<dbReference type="Pfam" id="PF05231">
    <property type="entry name" value="MASE1"/>
    <property type="match status" value="1"/>
</dbReference>
<comment type="catalytic activity">
    <reaction evidence="1">
        <text>ATP + protein L-histidine = ADP + protein N-phospho-L-histidine.</text>
        <dbReference type="EC" id="2.7.13.3"/>
    </reaction>
</comment>
<evidence type="ECO:0000256" key="6">
    <source>
        <dbReference type="ARBA" id="ARBA00022679"/>
    </source>
</evidence>
<dbReference type="EC" id="2.7.13.3" evidence="3"/>
<sequence length="911" mass="102023">MFITIEANLMKISESHIFRNISLVIIAFLLHFTLVKFGSLFTIPFGFASLIWPVTGVMFAMYLLLGRATLIGVLLSSLLTTYQQHLNSPIPDYLIIILTIISVLQLVISKQFVLHCFTFPIKTHLSSEVVKFLVLTGPISSFITSTLLVISLWLTLGIPTEELCYIWAVKWLGDFISILFITPTFLFLGKNKYVKQAKHQAPAIVTSLSVYVIISVIFVLASNNKYVEKEQQFINLTIPFVEQLQVIQSSINHHLISLNALLQSSDHISREEFKLFTQTIYQMDISLRALGWLPLVENQDREAFELALLADGISANHIKNLSDRGFQLAPIQDSYLPIAFIEPFESNKSAVGLDVSTHPFVKDSVEKAISLNQTVMTPLLSLVQQQNKYTGVVVYHPVYSQKTDNKPVSLKGLVEAVFELDFLLAGVYEQVGASNFTYQLSYGENNVFSHTDHDSHRLFTLSNEIDLFDKKGLLTFSSTEQFEQGLIDWSNLAFIFASCLIGIICVMFVFFIVTFNYSLTRKVKESTAQLIQANDKLVVANEAKNLFLANISHEYRTPLNAIIGFTEIAQRETHDEIALNYLTKISHSSNLLLSIVNDVLDISKMQTGKLDLENSSFNPAMETASVIEMLNEKAIEKSILITTKLSHNFELWVAGDNFRFKQILINLLNNAIKFTEHGVINIEGYSKNTENNTRVLTVVVKDSGIGIEEEQQEYIFSAFTQAEVSTTRKYGGTGLGLSIVKQLSMLMGGNVTLTSQPGEGSTFTVTIELPQTSQPTEKTNQESAQLKDFTGKGINILVVEDNKINQMIAQKQLSSLSVTCDLADDGQQALDYLNHNKPKLILMDLQMPVMDGFTASKLIKSDSLLKDIPIIILSASVGKEDKEKALELGIKDFINKPFQQADLHYVLNKYL</sequence>
<keyword evidence="8" id="KW-0418">Kinase</keyword>
<proteinExistence type="predicted"/>
<evidence type="ECO:0000256" key="12">
    <source>
        <dbReference type="SAM" id="Phobius"/>
    </source>
</evidence>
<evidence type="ECO:0000259" key="13">
    <source>
        <dbReference type="PROSITE" id="PS50109"/>
    </source>
</evidence>
<dbReference type="InterPro" id="IPR003661">
    <property type="entry name" value="HisK_dim/P_dom"/>
</dbReference>
<evidence type="ECO:0000256" key="7">
    <source>
        <dbReference type="ARBA" id="ARBA00022692"/>
    </source>
</evidence>
<feature type="transmembrane region" description="Helical" evidence="12">
    <location>
        <begin position="21"/>
        <end position="47"/>
    </location>
</feature>
<dbReference type="PROSITE" id="PS50110">
    <property type="entry name" value="RESPONSE_REGULATORY"/>
    <property type="match status" value="1"/>
</dbReference>
<dbReference type="CDD" id="cd16922">
    <property type="entry name" value="HATPase_EvgS-ArcB-TorS-like"/>
    <property type="match status" value="1"/>
</dbReference>
<dbReference type="Pfam" id="PF00512">
    <property type="entry name" value="HisKA"/>
    <property type="match status" value="1"/>
</dbReference>
<reference evidence="16 17" key="1">
    <citation type="submission" date="2019-08" db="EMBL/GenBank/DDBJ databases">
        <title>Microbe sample from Colwellia echini.</title>
        <authorList>
            <person name="Christiansen L."/>
            <person name="Pathiraja D."/>
            <person name="Schultz-Johansen M."/>
            <person name="Choi I.-G."/>
            <person name="Stougaard P."/>
        </authorList>
    </citation>
    <scope>NUCLEOTIDE SEQUENCE [LARGE SCALE GENOMIC DNA]</scope>
    <source>
        <strain evidence="16 17">A3</strain>
    </source>
</reference>
<comment type="subcellular location">
    <subcellularLocation>
        <location evidence="2">Cell membrane</location>
        <topology evidence="2">Multi-pass membrane protein</topology>
    </subcellularLocation>
</comment>
<keyword evidence="7 12" id="KW-0812">Transmembrane</keyword>
<evidence type="ECO:0000259" key="14">
    <source>
        <dbReference type="PROSITE" id="PS50110"/>
    </source>
</evidence>
<keyword evidence="6" id="KW-0808">Transferase</keyword>
<dbReference type="Pfam" id="PF02518">
    <property type="entry name" value="HATPase_c"/>
    <property type="match status" value="1"/>
</dbReference>
<name>A0ABY3MYT8_9GAMM</name>
<dbReference type="InterPro" id="IPR003594">
    <property type="entry name" value="HATPase_dom"/>
</dbReference>
<dbReference type="Gene3D" id="3.30.565.10">
    <property type="entry name" value="Histidine kinase-like ATPase, C-terminal domain"/>
    <property type="match status" value="1"/>
</dbReference>
<dbReference type="SMART" id="SM01079">
    <property type="entry name" value="CHASE"/>
    <property type="match status" value="1"/>
</dbReference>
<comment type="caution">
    <text evidence="16">The sequence shown here is derived from an EMBL/GenBank/DDBJ whole genome shotgun (WGS) entry which is preliminary data.</text>
</comment>
<dbReference type="Pfam" id="PF00072">
    <property type="entry name" value="Response_reg"/>
    <property type="match status" value="1"/>
</dbReference>
<dbReference type="SMART" id="SM00448">
    <property type="entry name" value="REC"/>
    <property type="match status" value="1"/>
</dbReference>
<dbReference type="CDD" id="cd00082">
    <property type="entry name" value="HisKA"/>
    <property type="match status" value="1"/>
</dbReference>
<dbReference type="Gene3D" id="1.10.287.130">
    <property type="match status" value="1"/>
</dbReference>
<dbReference type="Proteomes" id="UP000815846">
    <property type="component" value="Unassembled WGS sequence"/>
</dbReference>
<feature type="transmembrane region" description="Helical" evidence="12">
    <location>
        <begin position="132"/>
        <end position="156"/>
    </location>
</feature>